<keyword evidence="1 5" id="KW-0489">Methyltransferase</keyword>
<comment type="similarity">
    <text evidence="5 6">Belongs to the class I-like SAM-binding methyltransferase superfamily. C5-methyltransferase family.</text>
</comment>
<dbReference type="Gene3D" id="3.40.50.150">
    <property type="entry name" value="Vaccinia Virus protein VP39"/>
    <property type="match status" value="1"/>
</dbReference>
<evidence type="ECO:0000313" key="9">
    <source>
        <dbReference type="Proteomes" id="UP000094764"/>
    </source>
</evidence>
<dbReference type="AlphaFoldDB" id="A0A1E5GUU5"/>
<dbReference type="Proteomes" id="UP000094764">
    <property type="component" value="Unassembled WGS sequence"/>
</dbReference>
<dbReference type="PATRIC" id="fig|903983.4.peg.2905"/>
<dbReference type="SUPFAM" id="SSF53335">
    <property type="entry name" value="S-adenosyl-L-methionine-dependent methyltransferases"/>
    <property type="match status" value="1"/>
</dbReference>
<evidence type="ECO:0000313" key="8">
    <source>
        <dbReference type="EMBL" id="OEG16466.1"/>
    </source>
</evidence>
<dbReference type="PRINTS" id="PR00105">
    <property type="entry name" value="C5METTRFRASE"/>
</dbReference>
<dbReference type="InterPro" id="IPR029063">
    <property type="entry name" value="SAM-dependent_MTases_sf"/>
</dbReference>
<keyword evidence="2 5" id="KW-0808">Transferase</keyword>
<dbReference type="InterPro" id="IPR031303">
    <property type="entry name" value="C5_meth_CS"/>
</dbReference>
<evidence type="ECO:0000256" key="3">
    <source>
        <dbReference type="ARBA" id="ARBA00022691"/>
    </source>
</evidence>
<evidence type="ECO:0000256" key="4">
    <source>
        <dbReference type="ARBA" id="ARBA00022747"/>
    </source>
</evidence>
<accession>A0A1E5GUU5</accession>
<dbReference type="OrthoDB" id="9813719at2"/>
<feature type="active site" evidence="5">
    <location>
        <position position="78"/>
    </location>
</feature>
<dbReference type="STRING" id="903983.BCR23_06145"/>
<evidence type="ECO:0000256" key="6">
    <source>
        <dbReference type="RuleBase" id="RU000416"/>
    </source>
</evidence>
<dbReference type="GO" id="GO:0003886">
    <property type="term" value="F:DNA (cytosine-5-)-methyltransferase activity"/>
    <property type="evidence" value="ECO:0007669"/>
    <property type="project" value="UniProtKB-EC"/>
</dbReference>
<dbReference type="InterPro" id="IPR001525">
    <property type="entry name" value="C5_MeTfrase"/>
</dbReference>
<dbReference type="RefSeq" id="WP_069634918.1">
    <property type="nucleotide sequence ID" value="NZ_JXKZ01000009.1"/>
</dbReference>
<dbReference type="PROSITE" id="PS00094">
    <property type="entry name" value="C5_MTASE_1"/>
    <property type="match status" value="1"/>
</dbReference>
<dbReference type="PROSITE" id="PS51679">
    <property type="entry name" value="SAM_MT_C5"/>
    <property type="match status" value="1"/>
</dbReference>
<dbReference type="PROSITE" id="PS00095">
    <property type="entry name" value="C5_MTASE_2"/>
    <property type="match status" value="1"/>
</dbReference>
<dbReference type="InterPro" id="IPR050750">
    <property type="entry name" value="C5-MTase"/>
</dbReference>
<evidence type="ECO:0000256" key="5">
    <source>
        <dbReference type="PROSITE-ProRule" id="PRU01016"/>
    </source>
</evidence>
<dbReference type="InterPro" id="IPR018117">
    <property type="entry name" value="C5_DNA_meth_AS"/>
</dbReference>
<dbReference type="Pfam" id="PF00145">
    <property type="entry name" value="DNA_methylase"/>
    <property type="match status" value="1"/>
</dbReference>
<reference evidence="9" key="1">
    <citation type="submission" date="2016-09" db="EMBL/GenBank/DDBJ databases">
        <authorList>
            <person name="Gulvik C.A."/>
        </authorList>
    </citation>
    <scope>NUCLEOTIDE SEQUENCE [LARGE SCALE GENOMIC DNA]</scope>
    <source>
        <strain evidence="9">LMG 26306</strain>
    </source>
</reference>
<dbReference type="NCBIfam" id="TIGR00675">
    <property type="entry name" value="dcm"/>
    <property type="match status" value="1"/>
</dbReference>
<keyword evidence="4" id="KW-0680">Restriction system</keyword>
<evidence type="ECO:0000256" key="2">
    <source>
        <dbReference type="ARBA" id="ARBA00022679"/>
    </source>
</evidence>
<dbReference type="PANTHER" id="PTHR46098:SF1">
    <property type="entry name" value="TRNA (CYTOSINE(38)-C(5))-METHYLTRANSFERASE"/>
    <property type="match status" value="1"/>
</dbReference>
<dbReference type="CDD" id="cd00315">
    <property type="entry name" value="Cyt_C5_DNA_methylase"/>
    <property type="match status" value="1"/>
</dbReference>
<proteinExistence type="inferred from homology"/>
<sequence>MIMSKTRKVISFFAGVGGIDLGFEKSGKFDVVYANEFDKNAKSTYESNFDLKVELKDIRDIDAKNIPDADVLLAGFPCQPFSVAGYRKGFEDDRGSLFFETLRIIVQKKPKVVFLENVKNMVTHDHGNTFKVIREGLEQNGYYVKWKVLNAKDYGNIPQNRERIYIVGFLSKESYDLFEFPEKIELTNPLTKYIDFKKKVDEKYYYTKEKNPTFYDELEKDIVSQDTVYQWRRQYVRENKNGVVPTLTANMGMGGHNVPLILSDTGIRKLTPRETFNVQGYPTHYNLPKIADGQLYKQAGNSVVVSVIERIANNIEKALRGKESSAAKKSGKFALIYTKMYERSWGESFVEKYFDAYEDALLYIENETTLPLLSDEEYTRLVKRNGQHEFYSINANF</sequence>
<keyword evidence="3 5" id="KW-0949">S-adenosyl-L-methionine</keyword>
<gene>
    <name evidence="8" type="ORF">BCR23_06145</name>
</gene>
<dbReference type="EC" id="2.1.1.37" evidence="7"/>
<organism evidence="8 9">
    <name type="scientific">Enterococcus quebecensis</name>
    <dbReference type="NCBI Taxonomy" id="903983"/>
    <lineage>
        <taxon>Bacteria</taxon>
        <taxon>Bacillati</taxon>
        <taxon>Bacillota</taxon>
        <taxon>Bacilli</taxon>
        <taxon>Lactobacillales</taxon>
        <taxon>Enterococcaceae</taxon>
        <taxon>Enterococcus</taxon>
    </lineage>
</organism>
<protein>
    <recommendedName>
        <fullName evidence="7">Cytosine-specific methyltransferase</fullName>
        <ecNumber evidence="7">2.1.1.37</ecNumber>
    </recommendedName>
</protein>
<dbReference type="Gene3D" id="3.90.120.10">
    <property type="entry name" value="DNA Methylase, subunit A, domain 2"/>
    <property type="match status" value="1"/>
</dbReference>
<dbReference type="EMBL" id="MIKB01000013">
    <property type="protein sequence ID" value="OEG16466.1"/>
    <property type="molecule type" value="Genomic_DNA"/>
</dbReference>
<evidence type="ECO:0000256" key="7">
    <source>
        <dbReference type="RuleBase" id="RU000417"/>
    </source>
</evidence>
<dbReference type="GO" id="GO:0032259">
    <property type="term" value="P:methylation"/>
    <property type="evidence" value="ECO:0007669"/>
    <property type="project" value="UniProtKB-KW"/>
</dbReference>
<comment type="catalytic activity">
    <reaction evidence="7">
        <text>a 2'-deoxycytidine in DNA + S-adenosyl-L-methionine = a 5-methyl-2'-deoxycytidine in DNA + S-adenosyl-L-homocysteine + H(+)</text>
        <dbReference type="Rhea" id="RHEA:13681"/>
        <dbReference type="Rhea" id="RHEA-COMP:11369"/>
        <dbReference type="Rhea" id="RHEA-COMP:11370"/>
        <dbReference type="ChEBI" id="CHEBI:15378"/>
        <dbReference type="ChEBI" id="CHEBI:57856"/>
        <dbReference type="ChEBI" id="CHEBI:59789"/>
        <dbReference type="ChEBI" id="CHEBI:85452"/>
        <dbReference type="ChEBI" id="CHEBI:85454"/>
        <dbReference type="EC" id="2.1.1.37"/>
    </reaction>
</comment>
<evidence type="ECO:0000256" key="1">
    <source>
        <dbReference type="ARBA" id="ARBA00022603"/>
    </source>
</evidence>
<dbReference type="GO" id="GO:0009307">
    <property type="term" value="P:DNA restriction-modification system"/>
    <property type="evidence" value="ECO:0007669"/>
    <property type="project" value="UniProtKB-KW"/>
</dbReference>
<name>A0A1E5GUU5_9ENTE</name>
<keyword evidence="9" id="KW-1185">Reference proteome</keyword>
<comment type="caution">
    <text evidence="8">The sequence shown here is derived from an EMBL/GenBank/DDBJ whole genome shotgun (WGS) entry which is preliminary data.</text>
</comment>
<dbReference type="PANTHER" id="PTHR46098">
    <property type="entry name" value="TRNA (CYTOSINE(38)-C(5))-METHYLTRANSFERASE"/>
    <property type="match status" value="1"/>
</dbReference>